<reference evidence="9" key="2">
    <citation type="submission" date="2017-03" db="EMBL/GenBank/DDBJ databases">
        <authorList>
            <person name="Sharma R."/>
            <person name="Thines M."/>
        </authorList>
    </citation>
    <scope>NUCLEOTIDE SEQUENCE [LARGE SCALE GENOMIC DNA]</scope>
</reference>
<name>A0A1W5CRR8_9LECA</name>
<evidence type="ECO:0000313" key="7">
    <source>
        <dbReference type="EMBL" id="KAA6415364.1"/>
    </source>
</evidence>
<dbReference type="InterPro" id="IPR001128">
    <property type="entry name" value="Cyt_P450"/>
</dbReference>
<protein>
    <submittedName>
        <fullName evidence="7 8">Cytochrome P450</fullName>
    </submittedName>
</protein>
<dbReference type="Proteomes" id="UP000192927">
    <property type="component" value="Unassembled WGS sequence"/>
</dbReference>
<dbReference type="Pfam" id="PF00067">
    <property type="entry name" value="p450"/>
    <property type="match status" value="1"/>
</dbReference>
<proteinExistence type="inferred from homology"/>
<dbReference type="PRINTS" id="PR00385">
    <property type="entry name" value="P450"/>
</dbReference>
<dbReference type="EMBL" id="VXIT01000001">
    <property type="protein sequence ID" value="KAA6415364.1"/>
    <property type="molecule type" value="Genomic_DNA"/>
</dbReference>
<comment type="cofactor">
    <cofactor evidence="1 4">
        <name>heme</name>
        <dbReference type="ChEBI" id="CHEBI:30413"/>
    </cofactor>
</comment>
<evidence type="ECO:0000256" key="4">
    <source>
        <dbReference type="PIRSR" id="PIRSR602401-1"/>
    </source>
</evidence>
<sequence length="529" mass="59478">MTSSISSALLHVVLGLVFIIFSTSLWSYLRSPTLIAIPGPLVAKFTNLWRLISAYRGLTAVYSRRLHERHGTAVRLGPNLVSLSDPKLIKTLYSFKGDYKKSAFYNASHVLSPKGHVVETQFSTQNEQYHGQVVRPIRKYYSMASLIGFEPLIDQTINNLCRRLKQEFVDGPHAGKTCDVKDWLTYFAWDTMSQISFSQTLGFLDHGSDVHDLIHGSSKFTDYVTVVGQMPRLDRYLNKNPYCRSILPQPSFAILINFSIKAMKQRQSGFDKERTEIDFLDRFFEIQATNPTEVSDNLIVAWVMNNVRAGSDTIATTISAIIYHVLKEPAVLKKLQQELDDAAVKAPVSWKTAQTLPYLGAVIQEGLRLHPAVGLPLERIVPDGGLTLPDGRFIAEKTIVGMNAWVVHHSQEVFGPDTDSFVPERWLIHDGEEEEAFRQRRAEMMAGMLSFGGGKRVCMGSNLALLEMHKVLATLFAIFDINFVDPTQEWRLKRTWFVQIEGINVTLKPRGRHADHAELAGLSGDRAGS</sequence>
<keyword evidence="5" id="KW-0503">Monooxygenase</keyword>
<evidence type="ECO:0000256" key="6">
    <source>
        <dbReference type="SAM" id="Phobius"/>
    </source>
</evidence>
<dbReference type="InterPro" id="IPR036396">
    <property type="entry name" value="Cyt_P450_sf"/>
</dbReference>
<keyword evidence="3 4" id="KW-0408">Iron</keyword>
<keyword evidence="6" id="KW-0812">Transmembrane</keyword>
<dbReference type="OrthoDB" id="3934656at2759"/>
<organism evidence="8 9">
    <name type="scientific">Lasallia pustulata</name>
    <dbReference type="NCBI Taxonomy" id="136370"/>
    <lineage>
        <taxon>Eukaryota</taxon>
        <taxon>Fungi</taxon>
        <taxon>Dikarya</taxon>
        <taxon>Ascomycota</taxon>
        <taxon>Pezizomycotina</taxon>
        <taxon>Lecanoromycetes</taxon>
        <taxon>OSLEUM clade</taxon>
        <taxon>Umbilicariomycetidae</taxon>
        <taxon>Umbilicariales</taxon>
        <taxon>Umbilicariaceae</taxon>
        <taxon>Lasallia</taxon>
    </lineage>
</organism>
<keyword evidence="4 5" id="KW-0349">Heme</keyword>
<evidence type="ECO:0000313" key="9">
    <source>
        <dbReference type="Proteomes" id="UP000192927"/>
    </source>
</evidence>
<gene>
    <name evidence="7" type="ORF">FRX48_00079</name>
</gene>
<dbReference type="PRINTS" id="PR00463">
    <property type="entry name" value="EP450I"/>
</dbReference>
<dbReference type="AlphaFoldDB" id="A0A1W5CRR8"/>
<feature type="transmembrane region" description="Helical" evidence="6">
    <location>
        <begin position="7"/>
        <end position="29"/>
    </location>
</feature>
<dbReference type="Gene3D" id="1.10.630.10">
    <property type="entry name" value="Cytochrome P450"/>
    <property type="match status" value="1"/>
</dbReference>
<dbReference type="InterPro" id="IPR050121">
    <property type="entry name" value="Cytochrome_P450_monoxygenase"/>
</dbReference>
<dbReference type="GO" id="GO:0005506">
    <property type="term" value="F:iron ion binding"/>
    <property type="evidence" value="ECO:0007669"/>
    <property type="project" value="InterPro"/>
</dbReference>
<dbReference type="PANTHER" id="PTHR24305">
    <property type="entry name" value="CYTOCHROME P450"/>
    <property type="match status" value="1"/>
</dbReference>
<dbReference type="PROSITE" id="PS00086">
    <property type="entry name" value="CYTOCHROME_P450"/>
    <property type="match status" value="1"/>
</dbReference>
<keyword evidence="6" id="KW-0472">Membrane</keyword>
<keyword evidence="5" id="KW-0560">Oxidoreductase</keyword>
<keyword evidence="6" id="KW-1133">Transmembrane helix</keyword>
<dbReference type="Proteomes" id="UP000324767">
    <property type="component" value="Unassembled WGS sequence"/>
</dbReference>
<feature type="binding site" description="axial binding residue" evidence="4">
    <location>
        <position position="458"/>
    </location>
    <ligand>
        <name>heme</name>
        <dbReference type="ChEBI" id="CHEBI:30413"/>
    </ligand>
    <ligandPart>
        <name>Fe</name>
        <dbReference type="ChEBI" id="CHEBI:18248"/>
    </ligandPart>
</feature>
<reference evidence="8" key="1">
    <citation type="submission" date="2017-03" db="EMBL/GenBank/DDBJ databases">
        <authorList>
            <person name="Afonso C.L."/>
            <person name="Miller P.J."/>
            <person name="Scott M.A."/>
            <person name="Spackman E."/>
            <person name="Goraichik I."/>
            <person name="Dimitrov K.M."/>
            <person name="Suarez D.L."/>
            <person name="Swayne D.E."/>
        </authorList>
    </citation>
    <scope>NUCLEOTIDE SEQUENCE [LARGE SCALE GENOMIC DNA]</scope>
</reference>
<dbReference type="SUPFAM" id="SSF48264">
    <property type="entry name" value="Cytochrome P450"/>
    <property type="match status" value="1"/>
</dbReference>
<evidence type="ECO:0000256" key="3">
    <source>
        <dbReference type="ARBA" id="ARBA00023004"/>
    </source>
</evidence>
<keyword evidence="9" id="KW-1185">Reference proteome</keyword>
<evidence type="ECO:0000256" key="2">
    <source>
        <dbReference type="ARBA" id="ARBA00022723"/>
    </source>
</evidence>
<comment type="similarity">
    <text evidence="5">Belongs to the cytochrome P450 family.</text>
</comment>
<evidence type="ECO:0000313" key="10">
    <source>
        <dbReference type="Proteomes" id="UP000324767"/>
    </source>
</evidence>
<keyword evidence="2 4" id="KW-0479">Metal-binding</keyword>
<dbReference type="CDD" id="cd11060">
    <property type="entry name" value="CYP57A1-like"/>
    <property type="match status" value="1"/>
</dbReference>
<dbReference type="InterPro" id="IPR002401">
    <property type="entry name" value="Cyt_P450_E_grp-I"/>
</dbReference>
<evidence type="ECO:0000256" key="5">
    <source>
        <dbReference type="RuleBase" id="RU000461"/>
    </source>
</evidence>
<dbReference type="GO" id="GO:0020037">
    <property type="term" value="F:heme binding"/>
    <property type="evidence" value="ECO:0007669"/>
    <property type="project" value="InterPro"/>
</dbReference>
<accession>A0A1W5CRR8</accession>
<dbReference type="PANTHER" id="PTHR24305:SF180">
    <property type="entry name" value="P450, PUTATIVE (EUROFUNG)-RELATED"/>
    <property type="match status" value="1"/>
</dbReference>
<dbReference type="GO" id="GO:0004497">
    <property type="term" value="F:monooxygenase activity"/>
    <property type="evidence" value="ECO:0007669"/>
    <property type="project" value="UniProtKB-KW"/>
</dbReference>
<dbReference type="GO" id="GO:0016705">
    <property type="term" value="F:oxidoreductase activity, acting on paired donors, with incorporation or reduction of molecular oxygen"/>
    <property type="evidence" value="ECO:0007669"/>
    <property type="project" value="InterPro"/>
</dbReference>
<dbReference type="InterPro" id="IPR017972">
    <property type="entry name" value="Cyt_P450_CS"/>
</dbReference>
<evidence type="ECO:0000313" key="8">
    <source>
        <dbReference type="EMBL" id="SLM33492.1"/>
    </source>
</evidence>
<dbReference type="EMBL" id="FWEW01000043">
    <property type="protein sequence ID" value="SLM33492.1"/>
    <property type="molecule type" value="Genomic_DNA"/>
</dbReference>
<evidence type="ECO:0000256" key="1">
    <source>
        <dbReference type="ARBA" id="ARBA00001971"/>
    </source>
</evidence>
<reference evidence="7 10" key="3">
    <citation type="submission" date="2019-09" db="EMBL/GenBank/DDBJ databases">
        <title>The hologenome of the rock-dwelling lichen Lasallia pustulata.</title>
        <authorList>
            <person name="Greshake Tzovaras B."/>
            <person name="Segers F."/>
            <person name="Bicker A."/>
            <person name="Dal Grande F."/>
            <person name="Otte J."/>
            <person name="Hankeln T."/>
            <person name="Schmitt I."/>
            <person name="Ebersberger I."/>
        </authorList>
    </citation>
    <scope>NUCLEOTIDE SEQUENCE [LARGE SCALE GENOMIC DNA]</scope>
    <source>
        <strain evidence="7">A1-1</strain>
    </source>
</reference>